<dbReference type="PANTHER" id="PTHR30093:SF2">
    <property type="entry name" value="TYPE II SECRETION SYSTEM PROTEIN H"/>
    <property type="match status" value="1"/>
</dbReference>
<keyword evidence="1" id="KW-0472">Membrane</keyword>
<dbReference type="NCBIfam" id="TIGR04294">
    <property type="entry name" value="pre_pil_HX9DG"/>
    <property type="match status" value="1"/>
</dbReference>
<keyword evidence="4" id="KW-1185">Reference proteome</keyword>
<dbReference type="Gene3D" id="3.30.700.10">
    <property type="entry name" value="Glycoprotein, Type 4 Pilin"/>
    <property type="match status" value="1"/>
</dbReference>
<name>A0A7V8V5H9_9BACT</name>
<dbReference type="EMBL" id="JABRWO010000006">
    <property type="protein sequence ID" value="MBA2115339.1"/>
    <property type="molecule type" value="Genomic_DNA"/>
</dbReference>
<evidence type="ECO:0000313" key="3">
    <source>
        <dbReference type="EMBL" id="MBA2115339.1"/>
    </source>
</evidence>
<keyword evidence="1" id="KW-0812">Transmembrane</keyword>
<dbReference type="Pfam" id="PF07596">
    <property type="entry name" value="SBP_bac_10"/>
    <property type="match status" value="1"/>
</dbReference>
<organism evidence="3 4">
    <name type="scientific">Bremerella alba</name>
    <dbReference type="NCBI Taxonomy" id="980252"/>
    <lineage>
        <taxon>Bacteria</taxon>
        <taxon>Pseudomonadati</taxon>
        <taxon>Planctomycetota</taxon>
        <taxon>Planctomycetia</taxon>
        <taxon>Pirellulales</taxon>
        <taxon>Pirellulaceae</taxon>
        <taxon>Bremerella</taxon>
    </lineage>
</organism>
<reference evidence="3 4" key="1">
    <citation type="submission" date="2020-05" db="EMBL/GenBank/DDBJ databases">
        <title>Bremerella alba sp. nov., a novel planctomycete isolated from the surface of the macroalga Fucus spiralis.</title>
        <authorList>
            <person name="Godinho O."/>
            <person name="Botelho R."/>
            <person name="Albuquerque L."/>
            <person name="Wiegand S."/>
            <person name="Da Costa M.S."/>
            <person name="Lobo-Da-Cunha A."/>
            <person name="Jogler C."/>
            <person name="Lage O.M."/>
        </authorList>
    </citation>
    <scope>NUCLEOTIDE SEQUENCE [LARGE SCALE GENOMIC DNA]</scope>
    <source>
        <strain evidence="3 4">FF15</strain>
    </source>
</reference>
<feature type="domain" description="DUF1559" evidence="2">
    <location>
        <begin position="36"/>
        <end position="279"/>
    </location>
</feature>
<gene>
    <name evidence="3" type="ORF">HOV93_25130</name>
</gene>
<dbReference type="NCBIfam" id="TIGR02532">
    <property type="entry name" value="IV_pilin_GFxxxE"/>
    <property type="match status" value="1"/>
</dbReference>
<dbReference type="SUPFAM" id="SSF54523">
    <property type="entry name" value="Pili subunits"/>
    <property type="match status" value="1"/>
</dbReference>
<dbReference type="Pfam" id="PF07963">
    <property type="entry name" value="N_methyl"/>
    <property type="match status" value="1"/>
</dbReference>
<evidence type="ECO:0000259" key="2">
    <source>
        <dbReference type="Pfam" id="PF07596"/>
    </source>
</evidence>
<accession>A0A7V8V5H9</accession>
<protein>
    <recommendedName>
        <fullName evidence="2">DUF1559 domain-containing protein</fullName>
    </recommendedName>
</protein>
<dbReference type="RefSeq" id="WP_207396766.1">
    <property type="nucleotide sequence ID" value="NZ_JABRWO010000006.1"/>
</dbReference>
<dbReference type="Proteomes" id="UP000551616">
    <property type="component" value="Unassembled WGS sequence"/>
</dbReference>
<dbReference type="InterPro" id="IPR011453">
    <property type="entry name" value="DUF1559"/>
</dbReference>
<evidence type="ECO:0000256" key="1">
    <source>
        <dbReference type="SAM" id="Phobius"/>
    </source>
</evidence>
<feature type="transmembrane region" description="Helical" evidence="1">
    <location>
        <begin position="12"/>
        <end position="35"/>
    </location>
</feature>
<proteinExistence type="predicted"/>
<dbReference type="PANTHER" id="PTHR30093">
    <property type="entry name" value="GENERAL SECRETION PATHWAY PROTEIN G"/>
    <property type="match status" value="1"/>
</dbReference>
<dbReference type="InterPro" id="IPR012902">
    <property type="entry name" value="N_methyl_site"/>
</dbReference>
<dbReference type="AlphaFoldDB" id="A0A7V8V5H9"/>
<keyword evidence="1" id="KW-1133">Transmembrane helix</keyword>
<dbReference type="InterPro" id="IPR027558">
    <property type="entry name" value="Pre_pil_HX9DG_C"/>
</dbReference>
<comment type="caution">
    <text evidence="3">The sequence shown here is derived from an EMBL/GenBank/DDBJ whole genome shotgun (WGS) entry which is preliminary data.</text>
</comment>
<dbReference type="PROSITE" id="PS00409">
    <property type="entry name" value="PROKAR_NTER_METHYL"/>
    <property type="match status" value="1"/>
</dbReference>
<evidence type="ECO:0000313" key="4">
    <source>
        <dbReference type="Proteomes" id="UP000551616"/>
    </source>
</evidence>
<dbReference type="InterPro" id="IPR045584">
    <property type="entry name" value="Pilin-like"/>
</dbReference>
<sequence>MLNVHSSKSRGFTLVELLVVIAIIGVLIALLLPAVQQAREAARRMQCQNNLKQLGLALHNHHDTYGNFPTFTAGSINISYVVHLLPFIEQDNLYDLFPRDASGNLQITSSNDVRATNRIDALLCPSGTIQNSTYSGQSDRYTNHYYGVLGPKGENVQTGDDYELDTLGGQGGASLQGFFQWQKEMRFADITDGTSNTLAIGEISWKDAGCHRPWTRGGETQSGGVHSASAKNVFNAINAVGYVSASTNWNDASFGSEHPGVAQFLLGDGSVRSVSESVAMTVYRAMASRNGGETVTSE</sequence>